<feature type="domain" description="Putative regulatory protein FmdB zinc ribbon" evidence="1">
    <location>
        <begin position="1"/>
        <end position="40"/>
    </location>
</feature>
<keyword evidence="3" id="KW-1185">Reference proteome</keyword>
<evidence type="ECO:0000313" key="3">
    <source>
        <dbReference type="Proteomes" id="UP000295182"/>
    </source>
</evidence>
<dbReference type="RefSeq" id="WP_119012082.1">
    <property type="nucleotide sequence ID" value="NZ_QXNC01000003.1"/>
</dbReference>
<organism evidence="2 3">
    <name type="scientific">Simplicispira metamorpha</name>
    <dbReference type="NCBI Taxonomy" id="80881"/>
    <lineage>
        <taxon>Bacteria</taxon>
        <taxon>Pseudomonadati</taxon>
        <taxon>Pseudomonadota</taxon>
        <taxon>Betaproteobacteria</taxon>
        <taxon>Burkholderiales</taxon>
        <taxon>Comamonadaceae</taxon>
        <taxon>Simplicispira</taxon>
    </lineage>
</organism>
<dbReference type="SMART" id="SM00834">
    <property type="entry name" value="CxxC_CXXC_SSSS"/>
    <property type="match status" value="1"/>
</dbReference>
<evidence type="ECO:0000259" key="1">
    <source>
        <dbReference type="SMART" id="SM00834"/>
    </source>
</evidence>
<proteinExistence type="predicted"/>
<dbReference type="OrthoDB" id="9813321at2"/>
<gene>
    <name evidence="2" type="ORF">EV674_10524</name>
</gene>
<accession>A0A4R2NDS7</accession>
<sequence>MPIYEYACHDCGHAFEALVRSSTVPECPACHSLHLEKQLSVFATSSSESAQSTPLPPSSCGACPNANGPGGCGFGGMH</sequence>
<dbReference type="Pfam" id="PF09723">
    <property type="entry name" value="Zn_ribbon_8"/>
    <property type="match status" value="1"/>
</dbReference>
<protein>
    <submittedName>
        <fullName evidence="2">Putative FmdB family regulatory protein</fullName>
    </submittedName>
</protein>
<reference evidence="2 3" key="1">
    <citation type="submission" date="2019-03" db="EMBL/GenBank/DDBJ databases">
        <title>Genomic Encyclopedia of Type Strains, Phase IV (KMG-IV): sequencing the most valuable type-strain genomes for metagenomic binning, comparative biology and taxonomic classification.</title>
        <authorList>
            <person name="Goeker M."/>
        </authorList>
    </citation>
    <scope>NUCLEOTIDE SEQUENCE [LARGE SCALE GENOMIC DNA]</scope>
    <source>
        <strain evidence="2 3">DSM 1837</strain>
    </source>
</reference>
<dbReference type="Proteomes" id="UP000295182">
    <property type="component" value="Unassembled WGS sequence"/>
</dbReference>
<dbReference type="EMBL" id="SLXH01000005">
    <property type="protein sequence ID" value="TCP19347.1"/>
    <property type="molecule type" value="Genomic_DNA"/>
</dbReference>
<evidence type="ECO:0000313" key="2">
    <source>
        <dbReference type="EMBL" id="TCP19347.1"/>
    </source>
</evidence>
<dbReference type="InterPro" id="IPR013429">
    <property type="entry name" value="Regulatory_FmdB_Zinc_ribbon"/>
</dbReference>
<comment type="caution">
    <text evidence="2">The sequence shown here is derived from an EMBL/GenBank/DDBJ whole genome shotgun (WGS) entry which is preliminary data.</text>
</comment>
<name>A0A4R2NDS7_9BURK</name>
<dbReference type="AlphaFoldDB" id="A0A4R2NDS7"/>
<dbReference type="NCBIfam" id="TIGR02605">
    <property type="entry name" value="CxxC_CxxC_SSSS"/>
    <property type="match status" value="1"/>
</dbReference>